<protein>
    <recommendedName>
        <fullName evidence="3">histidine kinase</fullName>
        <ecNumber evidence="3">2.7.13.3</ecNumber>
    </recommendedName>
</protein>
<dbReference type="Pfam" id="PF00672">
    <property type="entry name" value="HAMP"/>
    <property type="match status" value="1"/>
</dbReference>
<dbReference type="InterPro" id="IPR004358">
    <property type="entry name" value="Sig_transdc_His_kin-like_C"/>
</dbReference>
<keyword evidence="7" id="KW-0808">Transferase</keyword>
<evidence type="ECO:0000256" key="12">
    <source>
        <dbReference type="ARBA" id="ARBA00022989"/>
    </source>
</evidence>
<keyword evidence="8 16" id="KW-0812">Transmembrane</keyword>
<keyword evidence="13" id="KW-0902">Two-component regulatory system</keyword>
<dbReference type="Proteomes" id="UP000280296">
    <property type="component" value="Unassembled WGS sequence"/>
</dbReference>
<evidence type="ECO:0000256" key="7">
    <source>
        <dbReference type="ARBA" id="ARBA00022679"/>
    </source>
</evidence>
<evidence type="ECO:0000259" key="18">
    <source>
        <dbReference type="PROSITE" id="PS50885"/>
    </source>
</evidence>
<dbReference type="GO" id="GO:0005886">
    <property type="term" value="C:plasma membrane"/>
    <property type="evidence" value="ECO:0007669"/>
    <property type="project" value="UniProtKB-SubCell"/>
</dbReference>
<comment type="subcellular location">
    <subcellularLocation>
        <location evidence="2">Cell inner membrane</location>
    </subcellularLocation>
</comment>
<feature type="region of interest" description="Disordered" evidence="15">
    <location>
        <begin position="458"/>
        <end position="478"/>
    </location>
</feature>
<gene>
    <name evidence="19" type="ORF">TsocGM_09320</name>
</gene>
<dbReference type="SUPFAM" id="SSF158472">
    <property type="entry name" value="HAMP domain-like"/>
    <property type="match status" value="1"/>
</dbReference>
<comment type="catalytic activity">
    <reaction evidence="1">
        <text>ATP + protein L-histidine = ADP + protein N-phospho-L-histidine.</text>
        <dbReference type="EC" id="2.7.13.3"/>
    </reaction>
</comment>
<dbReference type="CDD" id="cd06225">
    <property type="entry name" value="HAMP"/>
    <property type="match status" value="1"/>
</dbReference>
<evidence type="ECO:0000256" key="15">
    <source>
        <dbReference type="SAM" id="MobiDB-lite"/>
    </source>
</evidence>
<dbReference type="SUPFAM" id="SSF55874">
    <property type="entry name" value="ATPase domain of HSP90 chaperone/DNA topoisomerase II/histidine kinase"/>
    <property type="match status" value="1"/>
</dbReference>
<dbReference type="InterPro" id="IPR005467">
    <property type="entry name" value="His_kinase_dom"/>
</dbReference>
<dbReference type="Pfam" id="PF02518">
    <property type="entry name" value="HATPase_c"/>
    <property type="match status" value="1"/>
</dbReference>
<dbReference type="OrthoDB" id="9786919at2"/>
<dbReference type="Gene3D" id="3.30.565.10">
    <property type="entry name" value="Histidine kinase-like ATPase, C-terminal domain"/>
    <property type="match status" value="1"/>
</dbReference>
<dbReference type="NCBIfam" id="TIGR01386">
    <property type="entry name" value="cztS_silS_copS"/>
    <property type="match status" value="1"/>
</dbReference>
<dbReference type="EMBL" id="RYZH01000015">
    <property type="protein sequence ID" value="RUL87921.1"/>
    <property type="molecule type" value="Genomic_DNA"/>
</dbReference>
<evidence type="ECO:0000259" key="17">
    <source>
        <dbReference type="PROSITE" id="PS50109"/>
    </source>
</evidence>
<sequence length="478" mass="52143">MNRLSIRWKLTLWYGAVLAAVLAVFGGAVYLMMRHELLARTDAGLVEELAEIAEDARRIRAPGEFQRLARRFSRHEGYEFQVTDLEGQVLFRSDRLGPGAMPVPPALARSERATAADVTLEHLGHWRMVGRRLQTPAGPVVVQAAASLAPTDHELAELLTVILLTGPLALLGALGGGYLLARKALAPVDRMAAAADEITATRLDRRLDAPNSGDELGRLAGTLNRMIERLERSFEEIRRFTADAAHELRTPLTVMRNEAEVALRAPRDPDQYRRVLENMLEEIERLTRLAEQLLFLCREDAGLVPLAREPVRLDELVRDAAEHMRVVAEEKEIDLRVEPSAAAIVVGDADQLRRLLFNILDNAVKYTPPGGSVSAGVGRLGPHARAVVSDTGIGIPQEHLPHVFGRFYRVDPARGPEASGTGLGLAICRAIAEAHGGKLHIESVVGRGTKVMLVLPVLEPGGEPHDRGRPSVSGVVGH</sequence>
<name>A0A432MKI6_9BACT</name>
<dbReference type="SMART" id="SM00304">
    <property type="entry name" value="HAMP"/>
    <property type="match status" value="1"/>
</dbReference>
<evidence type="ECO:0000256" key="8">
    <source>
        <dbReference type="ARBA" id="ARBA00022692"/>
    </source>
</evidence>
<reference evidence="19 20" key="1">
    <citation type="submission" date="2018-12" db="EMBL/GenBank/DDBJ databases">
        <authorList>
            <person name="Toschakov S.V."/>
        </authorList>
    </citation>
    <scope>NUCLEOTIDE SEQUENCE [LARGE SCALE GENOMIC DNA]</scope>
    <source>
        <strain evidence="19 20">GM2012</strain>
    </source>
</reference>
<dbReference type="InterPro" id="IPR036890">
    <property type="entry name" value="HATPase_C_sf"/>
</dbReference>
<dbReference type="InterPro" id="IPR003594">
    <property type="entry name" value="HATPase_dom"/>
</dbReference>
<dbReference type="AlphaFoldDB" id="A0A432MKI6"/>
<feature type="transmembrane region" description="Helical" evidence="16">
    <location>
        <begin position="12"/>
        <end position="33"/>
    </location>
</feature>
<dbReference type="RefSeq" id="WP_126725041.1">
    <property type="nucleotide sequence ID" value="NZ_RYZH01000015.1"/>
</dbReference>
<dbReference type="GO" id="GO:0005524">
    <property type="term" value="F:ATP binding"/>
    <property type="evidence" value="ECO:0007669"/>
    <property type="project" value="UniProtKB-KW"/>
</dbReference>
<dbReference type="PRINTS" id="PR00344">
    <property type="entry name" value="BCTRLSENSOR"/>
</dbReference>
<dbReference type="InterPro" id="IPR006290">
    <property type="entry name" value="CztS_silS_copS"/>
</dbReference>
<evidence type="ECO:0000256" key="9">
    <source>
        <dbReference type="ARBA" id="ARBA00022741"/>
    </source>
</evidence>
<evidence type="ECO:0000256" key="5">
    <source>
        <dbReference type="ARBA" id="ARBA00022519"/>
    </source>
</evidence>
<keyword evidence="5" id="KW-0997">Cell inner membrane</keyword>
<dbReference type="GO" id="GO:0000155">
    <property type="term" value="F:phosphorelay sensor kinase activity"/>
    <property type="evidence" value="ECO:0007669"/>
    <property type="project" value="InterPro"/>
</dbReference>
<dbReference type="CDD" id="cd00082">
    <property type="entry name" value="HisKA"/>
    <property type="match status" value="1"/>
</dbReference>
<keyword evidence="14 16" id="KW-0472">Membrane</keyword>
<dbReference type="PANTHER" id="PTHR45436">
    <property type="entry name" value="SENSOR HISTIDINE KINASE YKOH"/>
    <property type="match status" value="1"/>
</dbReference>
<dbReference type="Gene3D" id="1.10.287.130">
    <property type="match status" value="1"/>
</dbReference>
<dbReference type="FunFam" id="3.30.565.10:FF:000006">
    <property type="entry name" value="Sensor histidine kinase WalK"/>
    <property type="match status" value="1"/>
</dbReference>
<dbReference type="InterPro" id="IPR003661">
    <property type="entry name" value="HisK_dim/P_dom"/>
</dbReference>
<keyword evidence="11" id="KW-0067">ATP-binding</keyword>
<keyword evidence="10" id="KW-0418">Kinase</keyword>
<dbReference type="CDD" id="cd00075">
    <property type="entry name" value="HATPase"/>
    <property type="match status" value="1"/>
</dbReference>
<keyword evidence="20" id="KW-1185">Reference proteome</keyword>
<evidence type="ECO:0000313" key="19">
    <source>
        <dbReference type="EMBL" id="RUL87921.1"/>
    </source>
</evidence>
<evidence type="ECO:0000256" key="14">
    <source>
        <dbReference type="ARBA" id="ARBA00023136"/>
    </source>
</evidence>
<keyword evidence="4" id="KW-1003">Cell membrane</keyword>
<evidence type="ECO:0000313" key="20">
    <source>
        <dbReference type="Proteomes" id="UP000280296"/>
    </source>
</evidence>
<dbReference type="SMART" id="SM00388">
    <property type="entry name" value="HisKA"/>
    <property type="match status" value="1"/>
</dbReference>
<feature type="domain" description="HAMP" evidence="18">
    <location>
        <begin position="182"/>
        <end position="235"/>
    </location>
</feature>
<evidence type="ECO:0000256" key="11">
    <source>
        <dbReference type="ARBA" id="ARBA00022840"/>
    </source>
</evidence>
<keyword evidence="6" id="KW-0597">Phosphoprotein</keyword>
<reference evidence="19 20" key="2">
    <citation type="submission" date="2019-01" db="EMBL/GenBank/DDBJ databases">
        <title>Tautonia sociabilis, a novel thermotolerant planctomycete of Isosphaeraceae family, isolated from a 4000 m deep subterranean habitat.</title>
        <authorList>
            <person name="Kovaleva O.L."/>
            <person name="Elcheninov A.G."/>
            <person name="Van Heerden E."/>
            <person name="Toshchakov S.V."/>
            <person name="Novikov A."/>
            <person name="Bonch-Osmolovskaya E.A."/>
            <person name="Kublanov I.V."/>
        </authorList>
    </citation>
    <scope>NUCLEOTIDE SEQUENCE [LARGE SCALE GENOMIC DNA]</scope>
    <source>
        <strain evidence="19 20">GM2012</strain>
    </source>
</reference>
<evidence type="ECO:0000256" key="10">
    <source>
        <dbReference type="ARBA" id="ARBA00022777"/>
    </source>
</evidence>
<dbReference type="Gene3D" id="6.10.340.10">
    <property type="match status" value="1"/>
</dbReference>
<dbReference type="InterPro" id="IPR003660">
    <property type="entry name" value="HAMP_dom"/>
</dbReference>
<dbReference type="InterPro" id="IPR050428">
    <property type="entry name" value="TCS_sensor_his_kinase"/>
</dbReference>
<organism evidence="19 20">
    <name type="scientific">Tautonia sociabilis</name>
    <dbReference type="NCBI Taxonomy" id="2080755"/>
    <lineage>
        <taxon>Bacteria</taxon>
        <taxon>Pseudomonadati</taxon>
        <taxon>Planctomycetota</taxon>
        <taxon>Planctomycetia</taxon>
        <taxon>Isosphaerales</taxon>
        <taxon>Isosphaeraceae</taxon>
        <taxon>Tautonia</taxon>
    </lineage>
</organism>
<dbReference type="PROSITE" id="PS50109">
    <property type="entry name" value="HIS_KIN"/>
    <property type="match status" value="1"/>
</dbReference>
<keyword evidence="12 16" id="KW-1133">Transmembrane helix</keyword>
<comment type="caution">
    <text evidence="19">The sequence shown here is derived from an EMBL/GenBank/DDBJ whole genome shotgun (WGS) entry which is preliminary data.</text>
</comment>
<accession>A0A432MKI6</accession>
<dbReference type="SMART" id="SM00387">
    <property type="entry name" value="HATPase_c"/>
    <property type="match status" value="1"/>
</dbReference>
<feature type="transmembrane region" description="Helical" evidence="16">
    <location>
        <begin position="158"/>
        <end position="181"/>
    </location>
</feature>
<evidence type="ECO:0000256" key="16">
    <source>
        <dbReference type="SAM" id="Phobius"/>
    </source>
</evidence>
<feature type="domain" description="Histidine kinase" evidence="17">
    <location>
        <begin position="243"/>
        <end position="459"/>
    </location>
</feature>
<evidence type="ECO:0000256" key="3">
    <source>
        <dbReference type="ARBA" id="ARBA00012438"/>
    </source>
</evidence>
<dbReference type="FunFam" id="1.10.287.130:FF:000001">
    <property type="entry name" value="Two-component sensor histidine kinase"/>
    <property type="match status" value="1"/>
</dbReference>
<dbReference type="SUPFAM" id="SSF47384">
    <property type="entry name" value="Homodimeric domain of signal transducing histidine kinase"/>
    <property type="match status" value="1"/>
</dbReference>
<evidence type="ECO:0000256" key="2">
    <source>
        <dbReference type="ARBA" id="ARBA00004533"/>
    </source>
</evidence>
<dbReference type="PANTHER" id="PTHR45436:SF5">
    <property type="entry name" value="SENSOR HISTIDINE KINASE TRCS"/>
    <property type="match status" value="1"/>
</dbReference>
<evidence type="ECO:0000256" key="6">
    <source>
        <dbReference type="ARBA" id="ARBA00022553"/>
    </source>
</evidence>
<keyword evidence="9" id="KW-0547">Nucleotide-binding</keyword>
<evidence type="ECO:0000256" key="4">
    <source>
        <dbReference type="ARBA" id="ARBA00022475"/>
    </source>
</evidence>
<evidence type="ECO:0000256" key="1">
    <source>
        <dbReference type="ARBA" id="ARBA00000085"/>
    </source>
</evidence>
<dbReference type="EC" id="2.7.13.3" evidence="3"/>
<evidence type="ECO:0000256" key="13">
    <source>
        <dbReference type="ARBA" id="ARBA00023012"/>
    </source>
</evidence>
<proteinExistence type="predicted"/>
<dbReference type="Pfam" id="PF00512">
    <property type="entry name" value="HisKA"/>
    <property type="match status" value="1"/>
</dbReference>
<dbReference type="InterPro" id="IPR036097">
    <property type="entry name" value="HisK_dim/P_sf"/>
</dbReference>
<dbReference type="PROSITE" id="PS50885">
    <property type="entry name" value="HAMP"/>
    <property type="match status" value="1"/>
</dbReference>